<dbReference type="AlphaFoldDB" id="A0A1B7NN38"/>
<dbReference type="InterPro" id="IPR005200">
    <property type="entry name" value="Endo-beta-glucanase"/>
</dbReference>
<feature type="region of interest" description="Disordered" evidence="9">
    <location>
        <begin position="153"/>
        <end position="243"/>
    </location>
</feature>
<dbReference type="GO" id="GO:0042973">
    <property type="term" value="F:glucan endo-1,3-beta-D-glucosidase activity"/>
    <property type="evidence" value="ECO:0007669"/>
    <property type="project" value="UniProtKB-EC"/>
</dbReference>
<reference evidence="13 14" key="1">
    <citation type="submission" date="2015-07" db="EMBL/GenBank/DDBJ databases">
        <title>Emmonsia species relationships and genome sequence.</title>
        <authorList>
            <person name="Cuomo C.A."/>
            <person name="Schwartz I.S."/>
            <person name="Kenyon C."/>
            <person name="de Hoog G.S."/>
            <person name="Govender N.P."/>
            <person name="Botha A."/>
            <person name="Moreno L."/>
            <person name="de Vries M."/>
            <person name="Munoz J.F."/>
            <person name="Stielow J.B."/>
        </authorList>
    </citation>
    <scope>NUCLEOTIDE SEQUENCE [LARGE SCALE GENOMIC DNA]</scope>
    <source>
        <strain evidence="13 14">CBS 136260</strain>
    </source>
</reference>
<feature type="domain" description="Glycosyl hydrolase family 81 N-terminal" evidence="11">
    <location>
        <begin position="269"/>
        <end position="593"/>
    </location>
</feature>
<dbReference type="Pfam" id="PF17652">
    <property type="entry name" value="Glyco_hydro81C"/>
    <property type="match status" value="1"/>
</dbReference>
<evidence type="ECO:0000256" key="4">
    <source>
        <dbReference type="ARBA" id="ARBA00022801"/>
    </source>
</evidence>
<feature type="compositionally biased region" description="Polar residues" evidence="9">
    <location>
        <begin position="163"/>
        <end position="183"/>
    </location>
</feature>
<evidence type="ECO:0000256" key="8">
    <source>
        <dbReference type="ARBA" id="ARBA00023326"/>
    </source>
</evidence>
<dbReference type="InterPro" id="IPR040451">
    <property type="entry name" value="GH81_N"/>
</dbReference>
<dbReference type="Gene3D" id="2.70.98.30">
    <property type="entry name" value="Golgi alpha-mannosidase II, domain 4"/>
    <property type="match status" value="1"/>
</dbReference>
<evidence type="ECO:0000313" key="13">
    <source>
        <dbReference type="EMBL" id="OAX78086.1"/>
    </source>
</evidence>
<dbReference type="GO" id="GO:0009986">
    <property type="term" value="C:cell surface"/>
    <property type="evidence" value="ECO:0007669"/>
    <property type="project" value="TreeGrafter"/>
</dbReference>
<evidence type="ECO:0000256" key="1">
    <source>
        <dbReference type="ARBA" id="ARBA00000382"/>
    </source>
</evidence>
<feature type="chain" id="PRO_5008598110" description="glucan endo-1,3-beta-D-glucosidase" evidence="10">
    <location>
        <begin position="19"/>
        <end position="960"/>
    </location>
</feature>
<dbReference type="OrthoDB" id="4473401at2759"/>
<proteinExistence type="inferred from homology"/>
<keyword evidence="14" id="KW-1185">Reference proteome</keyword>
<feature type="domain" description="Glycosyl hydrolase family 81 C-terminal" evidence="12">
    <location>
        <begin position="603"/>
        <end position="953"/>
    </location>
</feature>
<dbReference type="GO" id="GO:0052861">
    <property type="term" value="F:endo-1,3(4)-beta-glucanase activity"/>
    <property type="evidence" value="ECO:0007669"/>
    <property type="project" value="InterPro"/>
</dbReference>
<keyword evidence="4" id="KW-0378">Hydrolase</keyword>
<dbReference type="Proteomes" id="UP000091918">
    <property type="component" value="Unassembled WGS sequence"/>
</dbReference>
<keyword evidence="6" id="KW-0326">Glycosidase</keyword>
<comment type="catalytic activity">
    <reaction evidence="1">
        <text>Hydrolysis of (1-&gt;3)-beta-D-glucosidic linkages in (1-&gt;3)-beta-D-glucans.</text>
        <dbReference type="EC" id="3.2.1.39"/>
    </reaction>
</comment>
<evidence type="ECO:0000313" key="14">
    <source>
        <dbReference type="Proteomes" id="UP000091918"/>
    </source>
</evidence>
<dbReference type="EMBL" id="LGUA01001760">
    <property type="protein sequence ID" value="OAX78086.1"/>
    <property type="molecule type" value="Genomic_DNA"/>
</dbReference>
<protein>
    <recommendedName>
        <fullName evidence="3">glucan endo-1,3-beta-D-glucosidase</fullName>
        <ecNumber evidence="3">3.2.1.39</ecNumber>
    </recommendedName>
</protein>
<feature type="signal peptide" evidence="10">
    <location>
        <begin position="1"/>
        <end position="18"/>
    </location>
</feature>
<keyword evidence="8" id="KW-0624">Polysaccharide degradation</keyword>
<sequence length="960" mass="104847">MALSTPWWLIAMLIVAIGQLPGTHPLPCFPNRNCLAEVEENVADNVCFSPVTQFPTTATTAITAIPATTATTATTAQTQTSATPQGTYYTTLEKDVRPSIQPFPIDISVITVDRRPGLLHTNGPHLDSATPNVIESNSPCYYKGKACPGSLHSVESPVPSWSLPRNTSSTNAVSTTIGTSTSLKPPKHTGCDAPYQTDIPTSSLPEQTTALPSSSTSTESKSSTTLPSSSALNTSTKPYSPQMSGQNIFDPINYVRFPGNIQSRNDHFVSKEHVSVEQGPIQTNKFYANLFLGGQTNNAFTTPYAVSWGKGGGVARSWGLVISHTERTQLAFGPQHREIPGAPVQYYINPIGIQSMIMSAAELGSSTVLTVEKPEAFSADAVFRPVRNSGSKITFPLVQGMGFVTGVYTNLQLTIQSGVFFRTFTPGASPKAGVFKYSVLLEDNTKWLIYVIPTNGADPNLRLENNGLIRGRSGFSGTVQVAKNPSGPEGERVYDQSSGVYATSGSVSGSVNGATGTYGFSWEKAGNNPASTPLLMFALPHHIESFGSATRGALTNLHLQTRTKGRATAILANSWTLVEDNLPVNIGFAPWNPSTGRSATLTRSVRDRLRQVAPTELSQDIRAQTYLDSMYFSGKGLAKFAMLVYTVWELAQDRNLAEPAFNRLKDAFAAFANNTQRFPLVYDNVWKGLVSSGTYQTRDPGLDFGNTLYNDHHFHYGYFILAAAIIGTLDPSWLNDNSPWVNTLIRDAGNPVTIDPYFPFSRAFDWYSGHSWAKGLFESGDGKDQESTSEDNMFAYAIKMWGQTIGDRSMEARGNMMLAILRRSLNSYFLMKSDNVHQPRNFIDNKVTGILFENKADHATYFGSNLEFIQGIHMLPLIPSSPYIRLRDFVSEEWNAMFREGATRPASTVLGGWQGVLFSNLAIIDAQASWNFFNRDPFDLSRIDGGTSRTWSLAFAAGKF</sequence>
<keyword evidence="5" id="KW-0119">Carbohydrate metabolism</keyword>
<dbReference type="InterPro" id="IPR040720">
    <property type="entry name" value="GH81_C"/>
</dbReference>
<keyword evidence="10" id="KW-0732">Signal</keyword>
<dbReference type="PANTHER" id="PTHR31983">
    <property type="entry name" value="ENDO-1,3(4)-BETA-GLUCANASE 1"/>
    <property type="match status" value="1"/>
</dbReference>
<evidence type="ECO:0000256" key="6">
    <source>
        <dbReference type="ARBA" id="ARBA00023295"/>
    </source>
</evidence>
<feature type="compositionally biased region" description="Low complexity" evidence="9">
    <location>
        <begin position="208"/>
        <end position="236"/>
    </location>
</feature>
<evidence type="ECO:0000256" key="3">
    <source>
        <dbReference type="ARBA" id="ARBA00012780"/>
    </source>
</evidence>
<dbReference type="Pfam" id="PF03639">
    <property type="entry name" value="Glyco_hydro_81"/>
    <property type="match status" value="1"/>
</dbReference>
<feature type="compositionally biased region" description="Polar residues" evidence="9">
    <location>
        <begin position="198"/>
        <end position="207"/>
    </location>
</feature>
<evidence type="ECO:0000259" key="12">
    <source>
        <dbReference type="Pfam" id="PF17652"/>
    </source>
</evidence>
<dbReference type="Gene3D" id="1.20.5.420">
    <property type="entry name" value="Immunoglobulin FC, subunit C"/>
    <property type="match status" value="1"/>
</dbReference>
<dbReference type="PROSITE" id="PS52008">
    <property type="entry name" value="GH81"/>
    <property type="match status" value="1"/>
</dbReference>
<comment type="caution">
    <text evidence="13">The sequence shown here is derived from an EMBL/GenBank/DDBJ whole genome shotgun (WGS) entry which is preliminary data.</text>
</comment>
<evidence type="ECO:0000256" key="7">
    <source>
        <dbReference type="ARBA" id="ARBA00023316"/>
    </source>
</evidence>
<evidence type="ECO:0000256" key="9">
    <source>
        <dbReference type="SAM" id="MobiDB-lite"/>
    </source>
</evidence>
<evidence type="ECO:0000259" key="11">
    <source>
        <dbReference type="Pfam" id="PF03639"/>
    </source>
</evidence>
<dbReference type="GO" id="GO:0071555">
    <property type="term" value="P:cell wall organization"/>
    <property type="evidence" value="ECO:0007669"/>
    <property type="project" value="UniProtKB-KW"/>
</dbReference>
<dbReference type="GO" id="GO:0000272">
    <property type="term" value="P:polysaccharide catabolic process"/>
    <property type="evidence" value="ECO:0007669"/>
    <property type="project" value="UniProtKB-KW"/>
</dbReference>
<gene>
    <name evidence="13" type="ORF">ACJ72_07609</name>
</gene>
<dbReference type="FunFam" id="2.70.98.30:FF:000006">
    <property type="entry name" value="Endo-1,3-beta-glucanase Engl1"/>
    <property type="match status" value="1"/>
</dbReference>
<dbReference type="PANTHER" id="PTHR31983:SF0">
    <property type="entry name" value="GLUCAN ENDO-1,3-BETA-D-GLUCOSIDASE 2"/>
    <property type="match status" value="1"/>
</dbReference>
<dbReference type="Gene3D" id="1.10.287.1170">
    <property type="entry name" value="glycoside hydrolase family 81 endo-[beta] glucanase"/>
    <property type="match status" value="1"/>
</dbReference>
<dbReference type="STRING" id="1658172.A0A1B7NN38"/>
<comment type="similarity">
    <text evidence="2">Belongs to the glycosyl hydrolase 81 family.</text>
</comment>
<keyword evidence="7" id="KW-0961">Cell wall biogenesis/degradation</keyword>
<organism evidence="13 14">
    <name type="scientific">Emergomyces africanus</name>
    <dbReference type="NCBI Taxonomy" id="1955775"/>
    <lineage>
        <taxon>Eukaryota</taxon>
        <taxon>Fungi</taxon>
        <taxon>Dikarya</taxon>
        <taxon>Ascomycota</taxon>
        <taxon>Pezizomycotina</taxon>
        <taxon>Eurotiomycetes</taxon>
        <taxon>Eurotiomycetidae</taxon>
        <taxon>Onygenales</taxon>
        <taxon>Ajellomycetaceae</taxon>
        <taxon>Emergomyces</taxon>
    </lineage>
</organism>
<accession>A0A1B7NN38</accession>
<evidence type="ECO:0000256" key="5">
    <source>
        <dbReference type="ARBA" id="ARBA00023277"/>
    </source>
</evidence>
<dbReference type="EC" id="3.2.1.39" evidence="3"/>
<evidence type="ECO:0000256" key="10">
    <source>
        <dbReference type="SAM" id="SignalP"/>
    </source>
</evidence>
<name>A0A1B7NN38_9EURO</name>
<evidence type="ECO:0000256" key="2">
    <source>
        <dbReference type="ARBA" id="ARBA00010730"/>
    </source>
</evidence>